<protein>
    <submittedName>
        <fullName evidence="3">Uma2 family endonuclease</fullName>
    </submittedName>
</protein>
<keyword evidence="3" id="KW-0540">Nuclease</keyword>
<dbReference type="SUPFAM" id="SSF57997">
    <property type="entry name" value="Tropomyosin"/>
    <property type="match status" value="1"/>
</dbReference>
<sequence length="257" mass="29897">MVEQILVSEDNFYIPDADKLVTEDDTPVDNFASEKQQRLLVSSLYSSLQNQIFLASANVGIYHAYKQPPIVPDIFLSFDVQVPENWWEKQNRCYMVWEFGKSPEVVIEIVSNKIGDELGEKLKTYEQMRASYYIVYDPSQQLGEKQFHIYQLVGRRYQETNEKWLEQVGLGLTLWEGEFEARQDTWLRWCYQDGTILPTGDERAQTAEQRAQTAEQRAQTAEQRAQTLEQQKQQALSRAELLAAKLREMGINPDDLD</sequence>
<dbReference type="InterPro" id="IPR011335">
    <property type="entry name" value="Restrct_endonuc-II-like"/>
</dbReference>
<dbReference type="AlphaFoldDB" id="A0A8J7F8G8"/>
<dbReference type="PANTHER" id="PTHR33352">
    <property type="entry name" value="SLR1095 PROTEIN"/>
    <property type="match status" value="1"/>
</dbReference>
<accession>A0A8J7F8G8</accession>
<dbReference type="RefSeq" id="WP_193921501.1">
    <property type="nucleotide sequence ID" value="NZ_JADEWL010000049.1"/>
</dbReference>
<dbReference type="Proteomes" id="UP000620559">
    <property type="component" value="Unassembled WGS sequence"/>
</dbReference>
<organism evidence="3 4">
    <name type="scientific">Plectonema cf. radiosum LEGE 06105</name>
    <dbReference type="NCBI Taxonomy" id="945769"/>
    <lineage>
        <taxon>Bacteria</taxon>
        <taxon>Bacillati</taxon>
        <taxon>Cyanobacteriota</taxon>
        <taxon>Cyanophyceae</taxon>
        <taxon>Oscillatoriophycideae</taxon>
        <taxon>Oscillatoriales</taxon>
        <taxon>Microcoleaceae</taxon>
        <taxon>Plectonema</taxon>
    </lineage>
</organism>
<keyword evidence="3" id="KW-0378">Hydrolase</keyword>
<keyword evidence="4" id="KW-1185">Reference proteome</keyword>
<evidence type="ECO:0000256" key="1">
    <source>
        <dbReference type="SAM" id="Coils"/>
    </source>
</evidence>
<feature type="domain" description="Putative restriction endonuclease" evidence="2">
    <location>
        <begin position="27"/>
        <end position="161"/>
    </location>
</feature>
<dbReference type="InterPro" id="IPR008538">
    <property type="entry name" value="Uma2"/>
</dbReference>
<dbReference type="PANTHER" id="PTHR33352:SF3">
    <property type="entry name" value="SLR1612 PROTEIN"/>
    <property type="match status" value="1"/>
</dbReference>
<reference evidence="3" key="1">
    <citation type="submission" date="2020-10" db="EMBL/GenBank/DDBJ databases">
        <authorList>
            <person name="Castelo-Branco R."/>
            <person name="Eusebio N."/>
            <person name="Adriana R."/>
            <person name="Vieira A."/>
            <person name="Brugerolle De Fraissinette N."/>
            <person name="Rezende De Castro R."/>
            <person name="Schneider M.P."/>
            <person name="Vasconcelos V."/>
            <person name="Leao P.N."/>
        </authorList>
    </citation>
    <scope>NUCLEOTIDE SEQUENCE</scope>
    <source>
        <strain evidence="3">LEGE 06105</strain>
    </source>
</reference>
<evidence type="ECO:0000313" key="3">
    <source>
        <dbReference type="EMBL" id="MBE9214074.1"/>
    </source>
</evidence>
<dbReference type="EMBL" id="JADEWL010000049">
    <property type="protein sequence ID" value="MBE9214074.1"/>
    <property type="molecule type" value="Genomic_DNA"/>
</dbReference>
<evidence type="ECO:0000259" key="2">
    <source>
        <dbReference type="Pfam" id="PF05685"/>
    </source>
</evidence>
<gene>
    <name evidence="3" type="ORF">IQ247_15605</name>
</gene>
<keyword evidence="3" id="KW-0255">Endonuclease</keyword>
<keyword evidence="1" id="KW-0175">Coiled coil</keyword>
<dbReference type="Pfam" id="PF05685">
    <property type="entry name" value="Uma2"/>
    <property type="match status" value="1"/>
</dbReference>
<dbReference type="GO" id="GO:0004519">
    <property type="term" value="F:endonuclease activity"/>
    <property type="evidence" value="ECO:0007669"/>
    <property type="project" value="UniProtKB-KW"/>
</dbReference>
<dbReference type="Gene3D" id="3.90.1570.10">
    <property type="entry name" value="tt1808, chain A"/>
    <property type="match status" value="1"/>
</dbReference>
<comment type="caution">
    <text evidence="3">The sequence shown here is derived from an EMBL/GenBank/DDBJ whole genome shotgun (WGS) entry which is preliminary data.</text>
</comment>
<dbReference type="SUPFAM" id="SSF52980">
    <property type="entry name" value="Restriction endonuclease-like"/>
    <property type="match status" value="1"/>
</dbReference>
<dbReference type="InterPro" id="IPR012296">
    <property type="entry name" value="Nuclease_put_TT1808"/>
</dbReference>
<proteinExistence type="predicted"/>
<feature type="coiled-coil region" evidence="1">
    <location>
        <begin position="204"/>
        <end position="245"/>
    </location>
</feature>
<dbReference type="CDD" id="cd06260">
    <property type="entry name" value="DUF820-like"/>
    <property type="match status" value="1"/>
</dbReference>
<name>A0A8J7F8G8_9CYAN</name>
<evidence type="ECO:0000313" key="4">
    <source>
        <dbReference type="Proteomes" id="UP000620559"/>
    </source>
</evidence>